<dbReference type="InterPro" id="IPR050109">
    <property type="entry name" value="HTH-type_TetR-like_transc_reg"/>
</dbReference>
<organism evidence="6 7">
    <name type="scientific">Tahibacter soli</name>
    <dbReference type="NCBI Taxonomy" id="2983605"/>
    <lineage>
        <taxon>Bacteria</taxon>
        <taxon>Pseudomonadati</taxon>
        <taxon>Pseudomonadota</taxon>
        <taxon>Gammaproteobacteria</taxon>
        <taxon>Lysobacterales</taxon>
        <taxon>Rhodanobacteraceae</taxon>
        <taxon>Tahibacter</taxon>
    </lineage>
</organism>
<dbReference type="PRINTS" id="PR00455">
    <property type="entry name" value="HTHTETR"/>
</dbReference>
<dbReference type="SUPFAM" id="SSF46689">
    <property type="entry name" value="Homeodomain-like"/>
    <property type="match status" value="1"/>
</dbReference>
<keyword evidence="1" id="KW-0805">Transcription regulation</keyword>
<evidence type="ECO:0000313" key="6">
    <source>
        <dbReference type="EMBL" id="MDC8013015.1"/>
    </source>
</evidence>
<dbReference type="GO" id="GO:0000976">
    <property type="term" value="F:transcription cis-regulatory region binding"/>
    <property type="evidence" value="ECO:0007669"/>
    <property type="project" value="TreeGrafter"/>
</dbReference>
<dbReference type="AlphaFoldDB" id="A0A9X3YKN9"/>
<dbReference type="Pfam" id="PF17918">
    <property type="entry name" value="TetR_C_15"/>
    <property type="match status" value="1"/>
</dbReference>
<gene>
    <name evidence="6" type="ORF">OD750_010710</name>
</gene>
<keyword evidence="7" id="KW-1185">Reference proteome</keyword>
<dbReference type="EMBL" id="JAOVZO020000015">
    <property type="protein sequence ID" value="MDC8013015.1"/>
    <property type="molecule type" value="Genomic_DNA"/>
</dbReference>
<dbReference type="InterPro" id="IPR041669">
    <property type="entry name" value="TetR_C_15"/>
</dbReference>
<dbReference type="PANTHER" id="PTHR30055:SF234">
    <property type="entry name" value="HTH-TYPE TRANSCRIPTIONAL REGULATOR BETI"/>
    <property type="match status" value="1"/>
</dbReference>
<name>A0A9X3YKN9_9GAMM</name>
<comment type="caution">
    <text evidence="6">The sequence shown here is derived from an EMBL/GenBank/DDBJ whole genome shotgun (WGS) entry which is preliminary data.</text>
</comment>
<evidence type="ECO:0000256" key="4">
    <source>
        <dbReference type="PROSITE-ProRule" id="PRU00335"/>
    </source>
</evidence>
<reference evidence="6" key="1">
    <citation type="submission" date="2023-02" db="EMBL/GenBank/DDBJ databases">
        <title>Tahibacter soli sp. nov. isolated from soil.</title>
        <authorList>
            <person name="Baek J.H."/>
            <person name="Lee J.K."/>
            <person name="Choi D.G."/>
            <person name="Jeon C.O."/>
        </authorList>
    </citation>
    <scope>NUCLEOTIDE SEQUENCE</scope>
    <source>
        <strain evidence="6">BL</strain>
    </source>
</reference>
<evidence type="ECO:0000256" key="3">
    <source>
        <dbReference type="ARBA" id="ARBA00023163"/>
    </source>
</evidence>
<protein>
    <submittedName>
        <fullName evidence="6">TetR/AcrR family transcriptional regulator</fullName>
    </submittedName>
</protein>
<dbReference type="InterPro" id="IPR009057">
    <property type="entry name" value="Homeodomain-like_sf"/>
</dbReference>
<keyword evidence="3" id="KW-0804">Transcription</keyword>
<dbReference type="GO" id="GO:0003700">
    <property type="term" value="F:DNA-binding transcription factor activity"/>
    <property type="evidence" value="ECO:0007669"/>
    <property type="project" value="TreeGrafter"/>
</dbReference>
<evidence type="ECO:0000313" key="7">
    <source>
        <dbReference type="Proteomes" id="UP001139971"/>
    </source>
</evidence>
<dbReference type="RefSeq" id="WP_263544704.1">
    <property type="nucleotide sequence ID" value="NZ_JAOVZO020000015.1"/>
</dbReference>
<proteinExistence type="predicted"/>
<feature type="domain" description="HTH tetR-type" evidence="5">
    <location>
        <begin position="17"/>
        <end position="77"/>
    </location>
</feature>
<dbReference type="PROSITE" id="PS50977">
    <property type="entry name" value="HTH_TETR_2"/>
    <property type="match status" value="1"/>
</dbReference>
<dbReference type="Gene3D" id="1.10.357.10">
    <property type="entry name" value="Tetracycline Repressor, domain 2"/>
    <property type="match status" value="1"/>
</dbReference>
<dbReference type="Pfam" id="PF00440">
    <property type="entry name" value="TetR_N"/>
    <property type="match status" value="1"/>
</dbReference>
<dbReference type="InterPro" id="IPR001647">
    <property type="entry name" value="HTH_TetR"/>
</dbReference>
<evidence type="ECO:0000256" key="1">
    <source>
        <dbReference type="ARBA" id="ARBA00023015"/>
    </source>
</evidence>
<evidence type="ECO:0000256" key="2">
    <source>
        <dbReference type="ARBA" id="ARBA00023125"/>
    </source>
</evidence>
<dbReference type="Proteomes" id="UP001139971">
    <property type="component" value="Unassembled WGS sequence"/>
</dbReference>
<dbReference type="InterPro" id="IPR023772">
    <property type="entry name" value="DNA-bd_HTH_TetR-type_CS"/>
</dbReference>
<dbReference type="PROSITE" id="PS01081">
    <property type="entry name" value="HTH_TETR_1"/>
    <property type="match status" value="1"/>
</dbReference>
<keyword evidence="2 4" id="KW-0238">DNA-binding</keyword>
<evidence type="ECO:0000259" key="5">
    <source>
        <dbReference type="PROSITE" id="PS50977"/>
    </source>
</evidence>
<dbReference type="PANTHER" id="PTHR30055">
    <property type="entry name" value="HTH-TYPE TRANSCRIPTIONAL REGULATOR RUTR"/>
    <property type="match status" value="1"/>
</dbReference>
<feature type="DNA-binding region" description="H-T-H motif" evidence="4">
    <location>
        <begin position="40"/>
        <end position="59"/>
    </location>
</feature>
<sequence length="208" mass="22936">MDKRVDARKQPRQARSQATVEAILVAAARVLEREGSRAFTTNRVAEVAGVSVGSLYQYFPNKEALIVALHDRHGRAMHRVIGDALADGAHATLREAVAAVVRGMLAAHADEPELHRVLEHEYASFDERTSAPDTGFDIYREVRRLLRRHAGEVRVADRELAAWAVAHTVHALVHAAVLEPPRRRRRGALEGAIVDVVLAYLAVPSTSR</sequence>
<accession>A0A9X3YKN9</accession>